<dbReference type="HOGENOM" id="CLU_2714854_0_0_7"/>
<organism evidence="1 2">
    <name type="scientific">Entotheonella factor</name>
    <dbReference type="NCBI Taxonomy" id="1429438"/>
    <lineage>
        <taxon>Bacteria</taxon>
        <taxon>Pseudomonadati</taxon>
        <taxon>Nitrospinota/Tectimicrobiota group</taxon>
        <taxon>Candidatus Tectimicrobiota</taxon>
        <taxon>Candidatus Entotheonellia</taxon>
        <taxon>Candidatus Entotheonellales</taxon>
        <taxon>Candidatus Entotheonellaceae</taxon>
        <taxon>Candidatus Entotheonella</taxon>
    </lineage>
</organism>
<comment type="caution">
    <text evidence="1">The sequence shown here is derived from an EMBL/GenBank/DDBJ whole genome shotgun (WGS) entry which is preliminary data.</text>
</comment>
<dbReference type="EMBL" id="AZHW01001029">
    <property type="protein sequence ID" value="ETW94658.1"/>
    <property type="molecule type" value="Genomic_DNA"/>
</dbReference>
<gene>
    <name evidence="1" type="ORF">ETSY1_33870</name>
</gene>
<name>W4L993_ENTF1</name>
<keyword evidence="2" id="KW-1185">Reference proteome</keyword>
<dbReference type="Proteomes" id="UP000019141">
    <property type="component" value="Unassembled WGS sequence"/>
</dbReference>
<sequence length="72" mass="7560">MGVFISPVVGDQPGLGLCFTAAITYIAVEAMTSWIDSRYHIRDDFVNRISYGPEGSRSAMAGGSIGAGCAML</sequence>
<accession>W4L993</accession>
<evidence type="ECO:0000313" key="1">
    <source>
        <dbReference type="EMBL" id="ETW94658.1"/>
    </source>
</evidence>
<dbReference type="AlphaFoldDB" id="W4L993"/>
<evidence type="ECO:0000313" key="2">
    <source>
        <dbReference type="Proteomes" id="UP000019141"/>
    </source>
</evidence>
<protein>
    <submittedName>
        <fullName evidence="1">Uncharacterized protein</fullName>
    </submittedName>
</protein>
<proteinExistence type="predicted"/>
<reference evidence="1 2" key="1">
    <citation type="journal article" date="2014" name="Nature">
        <title>An environmental bacterial taxon with a large and distinct metabolic repertoire.</title>
        <authorList>
            <person name="Wilson M.C."/>
            <person name="Mori T."/>
            <person name="Ruckert C."/>
            <person name="Uria A.R."/>
            <person name="Helf M.J."/>
            <person name="Takada K."/>
            <person name="Gernert C."/>
            <person name="Steffens U.A."/>
            <person name="Heycke N."/>
            <person name="Schmitt S."/>
            <person name="Rinke C."/>
            <person name="Helfrich E.J."/>
            <person name="Brachmann A.O."/>
            <person name="Gurgui C."/>
            <person name="Wakimoto T."/>
            <person name="Kracht M."/>
            <person name="Crusemann M."/>
            <person name="Hentschel U."/>
            <person name="Abe I."/>
            <person name="Matsunaga S."/>
            <person name="Kalinowski J."/>
            <person name="Takeyama H."/>
            <person name="Piel J."/>
        </authorList>
    </citation>
    <scope>NUCLEOTIDE SEQUENCE [LARGE SCALE GENOMIC DNA]</scope>
    <source>
        <strain evidence="2">TSY1</strain>
    </source>
</reference>